<gene>
    <name evidence="2" type="ORF">FY528_12985</name>
</gene>
<dbReference type="AlphaFoldDB" id="A0A5D6V0W0"/>
<name>A0A5D6V0W0_9BACT</name>
<organism evidence="2 3">
    <name type="scientific">Hymenobacter lutimineralis</name>
    <dbReference type="NCBI Taxonomy" id="2606448"/>
    <lineage>
        <taxon>Bacteria</taxon>
        <taxon>Pseudomonadati</taxon>
        <taxon>Bacteroidota</taxon>
        <taxon>Cytophagia</taxon>
        <taxon>Cytophagales</taxon>
        <taxon>Hymenobacteraceae</taxon>
        <taxon>Hymenobacter</taxon>
    </lineage>
</organism>
<dbReference type="EMBL" id="VTHL01000013">
    <property type="protein sequence ID" value="TYZ08429.1"/>
    <property type="molecule type" value="Genomic_DNA"/>
</dbReference>
<keyword evidence="3" id="KW-1185">Reference proteome</keyword>
<dbReference type="CDD" id="cd00077">
    <property type="entry name" value="HDc"/>
    <property type="match status" value="1"/>
</dbReference>
<dbReference type="Gene3D" id="1.20.58.1910">
    <property type="match status" value="1"/>
</dbReference>
<dbReference type="Proteomes" id="UP000322791">
    <property type="component" value="Unassembled WGS sequence"/>
</dbReference>
<accession>A0A5D6V0W0</accession>
<dbReference type="PANTHER" id="PTHR33594:SF1">
    <property type="entry name" value="HD_PDEASE DOMAIN-CONTAINING PROTEIN"/>
    <property type="match status" value="1"/>
</dbReference>
<evidence type="ECO:0000313" key="3">
    <source>
        <dbReference type="Proteomes" id="UP000322791"/>
    </source>
</evidence>
<evidence type="ECO:0000313" key="2">
    <source>
        <dbReference type="EMBL" id="TYZ08429.1"/>
    </source>
</evidence>
<dbReference type="PANTHER" id="PTHR33594">
    <property type="entry name" value="SUPERFAMILY HYDROLASE, PUTATIVE (AFU_ORTHOLOGUE AFUA_1G03035)-RELATED"/>
    <property type="match status" value="1"/>
</dbReference>
<dbReference type="SMART" id="SM00471">
    <property type="entry name" value="HDc"/>
    <property type="match status" value="1"/>
</dbReference>
<dbReference type="SUPFAM" id="SSF109604">
    <property type="entry name" value="HD-domain/PDEase-like"/>
    <property type="match status" value="1"/>
</dbReference>
<dbReference type="Pfam" id="PF01966">
    <property type="entry name" value="HD"/>
    <property type="match status" value="1"/>
</dbReference>
<dbReference type="InterPro" id="IPR006674">
    <property type="entry name" value="HD_domain"/>
</dbReference>
<dbReference type="Gene3D" id="1.10.472.50">
    <property type="entry name" value="HD-domain/PDEase-like"/>
    <property type="match status" value="1"/>
</dbReference>
<proteinExistence type="predicted"/>
<evidence type="ECO:0000259" key="1">
    <source>
        <dbReference type="PROSITE" id="PS51831"/>
    </source>
</evidence>
<comment type="caution">
    <text evidence="2">The sequence shown here is derived from an EMBL/GenBank/DDBJ whole genome shotgun (WGS) entry which is preliminary data.</text>
</comment>
<feature type="domain" description="HD" evidence="1">
    <location>
        <begin position="30"/>
        <end position="134"/>
    </location>
</feature>
<protein>
    <submittedName>
        <fullName evidence="2">HD domain-containing protein</fullName>
    </submittedName>
</protein>
<sequence length="238" mass="26643">MAMSLSSSHLIARTADFVREKFLHEGSGHDWEHIRRVWQVARALAQETPGADPVVTELAALLHDVADWKFHDGDEEAGPRAARAWLQELAVEEPVISHIETIIREISFKGLGVPTPMSTPEGELVQDADRLDAIGAIGVARAFAYGGHKGRPLHDPSVPPVVHDSFESYKKNAGPTINHFYEKLLFLHERLQTPAARRVARQRQQFMEDFLAQFLSEWEGRDLAPALDNPVTNRTFTS</sequence>
<reference evidence="2 3" key="1">
    <citation type="submission" date="2019-08" db="EMBL/GenBank/DDBJ databases">
        <authorList>
            <person name="Seo M.-J."/>
        </authorList>
    </citation>
    <scope>NUCLEOTIDE SEQUENCE [LARGE SCALE GENOMIC DNA]</scope>
    <source>
        <strain evidence="2 3">KIGAM108</strain>
    </source>
</reference>
<dbReference type="PROSITE" id="PS51831">
    <property type="entry name" value="HD"/>
    <property type="match status" value="1"/>
</dbReference>
<dbReference type="InterPro" id="IPR003607">
    <property type="entry name" value="HD/PDEase_dom"/>
</dbReference>